<dbReference type="Proteomes" id="UP000054047">
    <property type="component" value="Unassembled WGS sequence"/>
</dbReference>
<feature type="compositionally biased region" description="Acidic residues" evidence="1">
    <location>
        <begin position="1"/>
        <end position="15"/>
    </location>
</feature>
<dbReference type="AlphaFoldDB" id="A0A0C2F2H1"/>
<sequence length="120" mass="13620">LAGEADDDEEDDNSSDLEAKRRKFEGQLNDNVQEMLPIKLKDGTLLRPTREKDEESSDEEQEQEGGEEKAKPEMEDYSSLSASELLAKRKELIDQFKQTISSYAHHLLTNPQENVSGFTC</sequence>
<dbReference type="EMBL" id="KN792955">
    <property type="protein sequence ID" value="KIH42760.1"/>
    <property type="molecule type" value="Genomic_DNA"/>
</dbReference>
<evidence type="ECO:0000313" key="3">
    <source>
        <dbReference type="Proteomes" id="UP000054047"/>
    </source>
</evidence>
<keyword evidence="3" id="KW-1185">Reference proteome</keyword>
<accession>A0A0C2F2H1</accession>
<protein>
    <submittedName>
        <fullName evidence="2">Uncharacterized protein</fullName>
    </submittedName>
</protein>
<feature type="region of interest" description="Disordered" evidence="1">
    <location>
        <begin position="1"/>
        <end position="81"/>
    </location>
</feature>
<feature type="compositionally biased region" description="Basic and acidic residues" evidence="1">
    <location>
        <begin position="39"/>
        <end position="53"/>
    </location>
</feature>
<feature type="non-terminal residue" evidence="2">
    <location>
        <position position="1"/>
    </location>
</feature>
<dbReference type="OrthoDB" id="10263597at2759"/>
<reference evidence="2 3" key="1">
    <citation type="submission" date="2013-12" db="EMBL/GenBank/DDBJ databases">
        <title>Draft genome of the parsitic nematode Ancylostoma duodenale.</title>
        <authorList>
            <person name="Mitreva M."/>
        </authorList>
    </citation>
    <scope>NUCLEOTIDE SEQUENCE [LARGE SCALE GENOMIC DNA]</scope>
    <source>
        <strain evidence="2 3">Zhejiang</strain>
    </source>
</reference>
<feature type="compositionally biased region" description="Acidic residues" evidence="1">
    <location>
        <begin position="54"/>
        <end position="65"/>
    </location>
</feature>
<organism evidence="2 3">
    <name type="scientific">Ancylostoma duodenale</name>
    <dbReference type="NCBI Taxonomy" id="51022"/>
    <lineage>
        <taxon>Eukaryota</taxon>
        <taxon>Metazoa</taxon>
        <taxon>Ecdysozoa</taxon>
        <taxon>Nematoda</taxon>
        <taxon>Chromadorea</taxon>
        <taxon>Rhabditida</taxon>
        <taxon>Rhabditina</taxon>
        <taxon>Rhabditomorpha</taxon>
        <taxon>Strongyloidea</taxon>
        <taxon>Ancylostomatidae</taxon>
        <taxon>Ancylostomatinae</taxon>
        <taxon>Ancylostoma</taxon>
    </lineage>
</organism>
<evidence type="ECO:0000256" key="1">
    <source>
        <dbReference type="SAM" id="MobiDB-lite"/>
    </source>
</evidence>
<gene>
    <name evidence="2" type="ORF">ANCDUO_27251</name>
</gene>
<name>A0A0C2F2H1_9BILA</name>
<proteinExistence type="predicted"/>
<evidence type="ECO:0000313" key="2">
    <source>
        <dbReference type="EMBL" id="KIH42760.1"/>
    </source>
</evidence>